<evidence type="ECO:0000313" key="2">
    <source>
        <dbReference type="Proteomes" id="UP001497623"/>
    </source>
</evidence>
<proteinExistence type="predicted"/>
<organism evidence="1 2">
    <name type="scientific">Meganyctiphanes norvegica</name>
    <name type="common">Northern krill</name>
    <name type="synonym">Thysanopoda norvegica</name>
    <dbReference type="NCBI Taxonomy" id="48144"/>
    <lineage>
        <taxon>Eukaryota</taxon>
        <taxon>Metazoa</taxon>
        <taxon>Ecdysozoa</taxon>
        <taxon>Arthropoda</taxon>
        <taxon>Crustacea</taxon>
        <taxon>Multicrustacea</taxon>
        <taxon>Malacostraca</taxon>
        <taxon>Eumalacostraca</taxon>
        <taxon>Eucarida</taxon>
        <taxon>Euphausiacea</taxon>
        <taxon>Euphausiidae</taxon>
        <taxon>Meganyctiphanes</taxon>
    </lineage>
</organism>
<dbReference type="EMBL" id="CAXKWB010046281">
    <property type="protein sequence ID" value="CAL4163581.1"/>
    <property type="molecule type" value="Genomic_DNA"/>
</dbReference>
<feature type="non-terminal residue" evidence="1">
    <location>
        <position position="256"/>
    </location>
</feature>
<feature type="non-terminal residue" evidence="1">
    <location>
        <position position="1"/>
    </location>
</feature>
<gene>
    <name evidence="1" type="ORF">MNOR_LOCUS33004</name>
</gene>
<sequence>IALLAETCPERLTKYGRQIVDFEKEILNKKERFRKLNVDNYLRMVSECQYNKAVVDMVTTKMAQMQEWEVHSPSGLSALMVVLQQTKPKGLTLQFIDQTSVPISLTAYLAIITNYHLNVSLLLPKTPLEDDPSSSPTAAVHDAFLSAATPPGSNATLKWFSGFLSWTGIQQLPPSLTYLRVGLSSEDLQNLFLRLLSITKLKYLVISMRCSNIENLVHLGKLQISLDLTNIGIALYGAEDTDLPHIATLVQRCFTG</sequence>
<protein>
    <submittedName>
        <fullName evidence="1">Uncharacterized protein</fullName>
    </submittedName>
</protein>
<dbReference type="AlphaFoldDB" id="A0AAV2S923"/>
<name>A0AAV2S923_MEGNR</name>
<comment type="caution">
    <text evidence="1">The sequence shown here is derived from an EMBL/GenBank/DDBJ whole genome shotgun (WGS) entry which is preliminary data.</text>
</comment>
<evidence type="ECO:0000313" key="1">
    <source>
        <dbReference type="EMBL" id="CAL4163581.1"/>
    </source>
</evidence>
<accession>A0AAV2S923</accession>
<dbReference type="Proteomes" id="UP001497623">
    <property type="component" value="Unassembled WGS sequence"/>
</dbReference>
<reference evidence="1 2" key="1">
    <citation type="submission" date="2024-05" db="EMBL/GenBank/DDBJ databases">
        <authorList>
            <person name="Wallberg A."/>
        </authorList>
    </citation>
    <scope>NUCLEOTIDE SEQUENCE [LARGE SCALE GENOMIC DNA]</scope>
</reference>
<keyword evidence="2" id="KW-1185">Reference proteome</keyword>